<dbReference type="PROSITE" id="PS00661">
    <property type="entry name" value="FERM_2"/>
    <property type="match status" value="1"/>
</dbReference>
<dbReference type="Gene3D" id="1.20.80.10">
    <property type="match status" value="1"/>
</dbReference>
<feature type="coiled-coil region" evidence="8">
    <location>
        <begin position="288"/>
        <end position="390"/>
    </location>
</feature>
<dbReference type="CDD" id="cd14473">
    <property type="entry name" value="FERM_B-lobe"/>
    <property type="match status" value="1"/>
</dbReference>
<dbReference type="GO" id="GO:0005902">
    <property type="term" value="C:microvillus"/>
    <property type="evidence" value="ECO:0007669"/>
    <property type="project" value="UniProtKB-SubCell"/>
</dbReference>
<dbReference type="PRINTS" id="PR00661">
    <property type="entry name" value="ERMFAMILY"/>
</dbReference>
<dbReference type="Gene3D" id="3.10.20.90">
    <property type="entry name" value="Phosphatidylinositol 3-kinase Catalytic Subunit, Chain A, domain 1"/>
    <property type="match status" value="1"/>
</dbReference>
<organism evidence="11 12">
    <name type="scientific">Panagrellus redivivus</name>
    <name type="common">Microworm</name>
    <dbReference type="NCBI Taxonomy" id="6233"/>
    <lineage>
        <taxon>Eukaryota</taxon>
        <taxon>Metazoa</taxon>
        <taxon>Ecdysozoa</taxon>
        <taxon>Nematoda</taxon>
        <taxon>Chromadorea</taxon>
        <taxon>Rhabditida</taxon>
        <taxon>Tylenchina</taxon>
        <taxon>Panagrolaimomorpha</taxon>
        <taxon>Panagrolaimoidea</taxon>
        <taxon>Panagrolaimidae</taxon>
        <taxon>Panagrellus</taxon>
    </lineage>
</organism>
<reference evidence="12" key="2">
    <citation type="submission" date="2020-10" db="UniProtKB">
        <authorList>
            <consortium name="WormBaseParasite"/>
        </authorList>
    </citation>
    <scope>IDENTIFICATION</scope>
</reference>
<dbReference type="PIRSF" id="PIRSF002305">
    <property type="entry name" value="ERM"/>
    <property type="match status" value="1"/>
</dbReference>
<dbReference type="SMART" id="SM01196">
    <property type="entry name" value="FERM_C"/>
    <property type="match status" value="1"/>
</dbReference>
<evidence type="ECO:0000256" key="8">
    <source>
        <dbReference type="SAM" id="Coils"/>
    </source>
</evidence>
<name>A0A7E5A1V4_PANRE</name>
<evidence type="ECO:0000256" key="1">
    <source>
        <dbReference type="ARBA" id="ARBA00004105"/>
    </source>
</evidence>
<dbReference type="Pfam" id="PF00769">
    <property type="entry name" value="ERM_C"/>
    <property type="match status" value="1"/>
</dbReference>
<feature type="domain" description="FERM" evidence="10">
    <location>
        <begin position="1"/>
        <end position="281"/>
    </location>
</feature>
<dbReference type="InterPro" id="IPR014352">
    <property type="entry name" value="FERM/acyl-CoA-bd_prot_sf"/>
</dbReference>
<dbReference type="InterPro" id="IPR019747">
    <property type="entry name" value="FERM_CS"/>
</dbReference>
<feature type="region of interest" description="Disordered" evidence="9">
    <location>
        <begin position="543"/>
        <end position="575"/>
    </location>
</feature>
<dbReference type="InterPro" id="IPR000798">
    <property type="entry name" value="Ez/rad/moesin-like"/>
</dbReference>
<dbReference type="InterPro" id="IPR011259">
    <property type="entry name" value="ERM_C_dom"/>
</dbReference>
<evidence type="ECO:0000256" key="2">
    <source>
        <dbReference type="ARBA" id="ARBA00004202"/>
    </source>
</evidence>
<dbReference type="InterPro" id="IPR019748">
    <property type="entry name" value="FERM_central"/>
</dbReference>
<feature type="compositionally biased region" description="Basic and acidic residues" evidence="9">
    <location>
        <begin position="543"/>
        <end position="552"/>
    </location>
</feature>
<dbReference type="GO" id="GO:0005886">
    <property type="term" value="C:plasma membrane"/>
    <property type="evidence" value="ECO:0007669"/>
    <property type="project" value="UniProtKB-SubCell"/>
</dbReference>
<dbReference type="PANTHER" id="PTHR23281">
    <property type="entry name" value="MERLIN/MOESIN/EZRIN/RADIXIN"/>
    <property type="match status" value="1"/>
</dbReference>
<dbReference type="InterPro" id="IPR011174">
    <property type="entry name" value="ERM"/>
</dbReference>
<dbReference type="PROSITE" id="PS50057">
    <property type="entry name" value="FERM_3"/>
    <property type="match status" value="1"/>
</dbReference>
<evidence type="ECO:0000313" key="12">
    <source>
        <dbReference type="WBParaSite" id="Pan_g8704.t1"/>
    </source>
</evidence>
<comment type="subcellular location">
    <subcellularLocation>
        <location evidence="3">Cell junction</location>
        <location evidence="3">Adherens junction</location>
    </subcellularLocation>
    <subcellularLocation>
        <location evidence="2">Cell membrane</location>
        <topology evidence="2">Peripheral membrane protein</topology>
    </subcellularLocation>
    <subcellularLocation>
        <location evidence="1">Cell projection</location>
        <location evidence="1">Microvillus</location>
    </subcellularLocation>
    <subcellularLocation>
        <location evidence="7">Cell projection</location>
        <location evidence="7">Rhabdomere</location>
    </subcellularLocation>
</comment>
<dbReference type="SMART" id="SM00295">
    <property type="entry name" value="B41"/>
    <property type="match status" value="1"/>
</dbReference>
<dbReference type="InterPro" id="IPR011993">
    <property type="entry name" value="PH-like_dom_sf"/>
</dbReference>
<dbReference type="CDD" id="cd17097">
    <property type="entry name" value="FERM_F1_ERM_like"/>
    <property type="match status" value="1"/>
</dbReference>
<keyword evidence="8" id="KW-0175">Coiled coil</keyword>
<dbReference type="GO" id="GO:0003779">
    <property type="term" value="F:actin binding"/>
    <property type="evidence" value="ECO:0007669"/>
    <property type="project" value="InterPro"/>
</dbReference>
<keyword evidence="11" id="KW-1185">Reference proteome</keyword>
<dbReference type="PRINTS" id="PR00935">
    <property type="entry name" value="BAND41"/>
</dbReference>
<proteinExistence type="predicted"/>
<evidence type="ECO:0000256" key="6">
    <source>
        <dbReference type="ARBA" id="ARBA00023136"/>
    </source>
</evidence>
<dbReference type="Gene3D" id="1.20.5.450">
    <property type="match status" value="1"/>
</dbReference>
<dbReference type="InterPro" id="IPR000299">
    <property type="entry name" value="FERM_domain"/>
</dbReference>
<dbReference type="InterPro" id="IPR018979">
    <property type="entry name" value="FERM_N"/>
</dbReference>
<dbReference type="Gene3D" id="2.30.29.30">
    <property type="entry name" value="Pleckstrin-homology domain (PH domain)/Phosphotyrosine-binding domain (PTB)"/>
    <property type="match status" value="1"/>
</dbReference>
<dbReference type="Proteomes" id="UP000492821">
    <property type="component" value="Unassembled WGS sequence"/>
</dbReference>
<dbReference type="Gene3D" id="6.10.360.10">
    <property type="match status" value="1"/>
</dbReference>
<keyword evidence="6" id="KW-0472">Membrane</keyword>
<dbReference type="Pfam" id="PF09379">
    <property type="entry name" value="FERM_N"/>
    <property type="match status" value="1"/>
</dbReference>
<sequence>MDADLEAVPIEADCYGRDLFDVVCRIIGMREVWYFGLQHVNKKGFPCWLQMDKKILNQDVVRQSDGSYFFLYLVKYYPEVIEDELVQDITRHLFFLQIKQSILSEELYCQPEAAVLLASYAVQAMHGDHAPDIELELDKLLPKTVIHQYDMTADMWKERIRSWWANNSGLSVEEAEMEYLRVAQDLSVYGYHYYPIFNQKDTDLLLGISAQGVGIYELMNRVSPRAFFPWSDIRNIQFNNKLFTIKVTDKSKIKFRSQEASVNHSILDLCIGTHNLYLRRRQTDSLEIQQMKIQAQEQREKRAREVAKHQKEREQRIRLEHERDRLKSDNEIINGKLSDLENAMRSTKEANRFYAEKARISETEALELSKRANQAEAEAQRSKMSQIEAEEMKITLERKLRDAHRIIQETGQSTPNLARSHHDLFAAPLWNYTSQSLHQQLMLNRRSDLNGGSPDAVLPLGEDAAEGEAPPVIPGNQLGSMFELYSDRLNPGMYSSQFFNVELNGLRDQMQKSSDEYRQRNLDFRTRLADFRREIEALKIEDRQTENDKAHESNLQNGLDRYASQRKSGSGSSRSRVRIFDAL</sequence>
<dbReference type="WBParaSite" id="Pan_g8704.t1">
    <property type="protein sequence ID" value="Pan_g8704.t1"/>
    <property type="gene ID" value="Pan_g8704"/>
</dbReference>
<evidence type="ECO:0000256" key="3">
    <source>
        <dbReference type="ARBA" id="ARBA00004536"/>
    </source>
</evidence>
<dbReference type="InterPro" id="IPR029071">
    <property type="entry name" value="Ubiquitin-like_domsf"/>
</dbReference>
<dbReference type="SUPFAM" id="SSF47031">
    <property type="entry name" value="Second domain of FERM"/>
    <property type="match status" value="1"/>
</dbReference>
<dbReference type="SUPFAM" id="SSF48678">
    <property type="entry name" value="Moesin tail domain"/>
    <property type="match status" value="1"/>
</dbReference>
<dbReference type="InterPro" id="IPR019749">
    <property type="entry name" value="Band_41_domain"/>
</dbReference>
<dbReference type="SUPFAM" id="SSF54236">
    <property type="entry name" value="Ubiquitin-like"/>
    <property type="match status" value="1"/>
</dbReference>
<dbReference type="SUPFAM" id="SSF50729">
    <property type="entry name" value="PH domain-like"/>
    <property type="match status" value="1"/>
</dbReference>
<protein>
    <recommendedName>
        <fullName evidence="4">Moesin/ezrin/radixin homolog 1</fullName>
    </recommendedName>
</protein>
<accession>A0A7E5A1V4</accession>
<reference evidence="11" key="1">
    <citation type="journal article" date="2013" name="Genetics">
        <title>The draft genome and transcriptome of Panagrellus redivivus are shaped by the harsh demands of a free-living lifestyle.</title>
        <authorList>
            <person name="Srinivasan J."/>
            <person name="Dillman A.R."/>
            <person name="Macchietto M.G."/>
            <person name="Heikkinen L."/>
            <person name="Lakso M."/>
            <person name="Fracchia K.M."/>
            <person name="Antoshechkin I."/>
            <person name="Mortazavi A."/>
            <person name="Wong G."/>
            <person name="Sternberg P.W."/>
        </authorList>
    </citation>
    <scope>NUCLEOTIDE SEQUENCE [LARGE SCALE GENOMIC DNA]</scope>
    <source>
        <strain evidence="11">MT8872</strain>
    </source>
</reference>
<evidence type="ECO:0000259" key="10">
    <source>
        <dbReference type="PROSITE" id="PS50057"/>
    </source>
</evidence>
<dbReference type="GO" id="GO:0005912">
    <property type="term" value="C:adherens junction"/>
    <property type="evidence" value="ECO:0007669"/>
    <property type="project" value="UniProtKB-SubCell"/>
</dbReference>
<evidence type="ECO:0000256" key="5">
    <source>
        <dbReference type="ARBA" id="ARBA00022475"/>
    </source>
</evidence>
<dbReference type="InterPro" id="IPR018980">
    <property type="entry name" value="FERM_PH-like_C"/>
</dbReference>
<evidence type="ECO:0000256" key="4">
    <source>
        <dbReference type="ARBA" id="ARBA00022025"/>
    </source>
</evidence>
<evidence type="ECO:0000256" key="7">
    <source>
        <dbReference type="ARBA" id="ARBA00043944"/>
    </source>
</evidence>
<evidence type="ECO:0000313" key="11">
    <source>
        <dbReference type="Proteomes" id="UP000492821"/>
    </source>
</evidence>
<keyword evidence="5" id="KW-1003">Cell membrane</keyword>
<dbReference type="Pfam" id="PF00373">
    <property type="entry name" value="FERM_M"/>
    <property type="match status" value="1"/>
</dbReference>
<evidence type="ECO:0000256" key="9">
    <source>
        <dbReference type="SAM" id="MobiDB-lite"/>
    </source>
</evidence>
<dbReference type="InterPro" id="IPR008954">
    <property type="entry name" value="Moesin_tail_sf"/>
</dbReference>
<dbReference type="AlphaFoldDB" id="A0A7E5A1V4"/>
<dbReference type="Pfam" id="PF09380">
    <property type="entry name" value="FERM_C"/>
    <property type="match status" value="1"/>
</dbReference>
<dbReference type="InterPro" id="IPR035963">
    <property type="entry name" value="FERM_2"/>
</dbReference>